<protein>
    <recommendedName>
        <fullName evidence="3">Transposase</fullName>
    </recommendedName>
</protein>
<dbReference type="RefSeq" id="WP_106603812.1">
    <property type="nucleotide sequence ID" value="NZ_PYGK01000008.1"/>
</dbReference>
<dbReference type="AlphaFoldDB" id="A0A2P8G301"/>
<gene>
    <name evidence="1" type="ORF">CLV42_108274</name>
</gene>
<dbReference type="OrthoDB" id="671208at2"/>
<name>A0A2P8G301_9BACT</name>
<dbReference type="SUPFAM" id="SSF48295">
    <property type="entry name" value="TrpR-like"/>
    <property type="match status" value="1"/>
</dbReference>
<sequence length="108" mass="12364">MQKTIVKRNEHLATKADRMKEIVSGYPASGKTVAQYCAANKIKEKTFYYWLRKYRKTDTAVLSKPSILPINIESISIPGECQPLFAELMGIKIYQPVPAEYLLKLINR</sequence>
<accession>A0A2P8G301</accession>
<evidence type="ECO:0008006" key="3">
    <source>
        <dbReference type="Google" id="ProtNLM"/>
    </source>
</evidence>
<evidence type="ECO:0000313" key="1">
    <source>
        <dbReference type="EMBL" id="PSL28353.1"/>
    </source>
</evidence>
<comment type="caution">
    <text evidence="1">The sequence shown here is derived from an EMBL/GenBank/DDBJ whole genome shotgun (WGS) entry which is preliminary data.</text>
</comment>
<dbReference type="InterPro" id="IPR010921">
    <property type="entry name" value="Trp_repressor/repl_initiator"/>
</dbReference>
<evidence type="ECO:0000313" key="2">
    <source>
        <dbReference type="Proteomes" id="UP000240978"/>
    </source>
</evidence>
<keyword evidence="2" id="KW-1185">Reference proteome</keyword>
<proteinExistence type="predicted"/>
<dbReference type="GO" id="GO:0043565">
    <property type="term" value="F:sequence-specific DNA binding"/>
    <property type="evidence" value="ECO:0007669"/>
    <property type="project" value="InterPro"/>
</dbReference>
<dbReference type="Proteomes" id="UP000240978">
    <property type="component" value="Unassembled WGS sequence"/>
</dbReference>
<dbReference type="NCBIfam" id="NF047593">
    <property type="entry name" value="IS66_ISAeme5_TnpA"/>
    <property type="match status" value="1"/>
</dbReference>
<organism evidence="1 2">
    <name type="scientific">Chitinophaga ginsengisoli</name>
    <dbReference type="NCBI Taxonomy" id="363837"/>
    <lineage>
        <taxon>Bacteria</taxon>
        <taxon>Pseudomonadati</taxon>
        <taxon>Bacteroidota</taxon>
        <taxon>Chitinophagia</taxon>
        <taxon>Chitinophagales</taxon>
        <taxon>Chitinophagaceae</taxon>
        <taxon>Chitinophaga</taxon>
    </lineage>
</organism>
<dbReference type="EMBL" id="PYGK01000008">
    <property type="protein sequence ID" value="PSL28353.1"/>
    <property type="molecule type" value="Genomic_DNA"/>
</dbReference>
<reference evidence="1 2" key="1">
    <citation type="submission" date="2018-03" db="EMBL/GenBank/DDBJ databases">
        <title>Genomic Encyclopedia of Archaeal and Bacterial Type Strains, Phase II (KMG-II): from individual species to whole genera.</title>
        <authorList>
            <person name="Goeker M."/>
        </authorList>
    </citation>
    <scope>NUCLEOTIDE SEQUENCE [LARGE SCALE GENOMIC DNA]</scope>
    <source>
        <strain evidence="1 2">DSM 18107</strain>
    </source>
</reference>